<gene>
    <name evidence="1" type="ORF">FAZ19_19500</name>
</gene>
<protein>
    <submittedName>
        <fullName evidence="1">Uncharacterized protein</fullName>
    </submittedName>
</protein>
<dbReference type="RefSeq" id="WP_136822446.1">
    <property type="nucleotide sequence ID" value="NZ_BMJX01000007.1"/>
</dbReference>
<reference evidence="1 2" key="1">
    <citation type="submission" date="2019-04" db="EMBL/GenBank/DDBJ databases">
        <title>Sphingobacterium olei sp. nov., isolated from oil-contaminated soil.</title>
        <authorList>
            <person name="Liu B."/>
        </authorList>
    </citation>
    <scope>NUCLEOTIDE SEQUENCE [LARGE SCALE GENOMIC DNA]</scope>
    <source>
        <strain evidence="1 2">Y3L14</strain>
    </source>
</reference>
<sequence length="211" mass="22939">MKAIYSIVGISAVALLLTGCNNSSTSSSKGEGEKSERTLEAFTNDVDAAKQQFFLRLVDEQQTDSSVIYNAKSVFNDDTVGLKVEILKNIEAGITSDGKIDESKGFVKGSIKLSSMGIYSDNLLKSLGAIFKLPTTGKMTSETIDPLVFSSNKVSVDLAKQSTYSFKLFIDNSIGTEAELFAVVDTYRKSFEMSEKDSTFRAHIISAFEGQ</sequence>
<keyword evidence="2" id="KW-1185">Reference proteome</keyword>
<dbReference type="Proteomes" id="UP000309872">
    <property type="component" value="Unassembled WGS sequence"/>
</dbReference>
<evidence type="ECO:0000313" key="2">
    <source>
        <dbReference type="Proteomes" id="UP000309872"/>
    </source>
</evidence>
<accession>A0A4V6WF26</accession>
<evidence type="ECO:0000313" key="1">
    <source>
        <dbReference type="EMBL" id="TJY62659.1"/>
    </source>
</evidence>
<dbReference type="PROSITE" id="PS51257">
    <property type="entry name" value="PROKAR_LIPOPROTEIN"/>
    <property type="match status" value="1"/>
</dbReference>
<organism evidence="1 2">
    <name type="scientific">Sphingobacterium alkalisoli</name>
    <dbReference type="NCBI Taxonomy" id="1874115"/>
    <lineage>
        <taxon>Bacteria</taxon>
        <taxon>Pseudomonadati</taxon>
        <taxon>Bacteroidota</taxon>
        <taxon>Sphingobacteriia</taxon>
        <taxon>Sphingobacteriales</taxon>
        <taxon>Sphingobacteriaceae</taxon>
        <taxon>Sphingobacterium</taxon>
    </lineage>
</organism>
<dbReference type="AlphaFoldDB" id="A0A4V6WF26"/>
<dbReference type="OrthoDB" id="2989979at2"/>
<dbReference type="EMBL" id="SUKA01000007">
    <property type="protein sequence ID" value="TJY62659.1"/>
    <property type="molecule type" value="Genomic_DNA"/>
</dbReference>
<proteinExistence type="predicted"/>
<comment type="caution">
    <text evidence="1">The sequence shown here is derived from an EMBL/GenBank/DDBJ whole genome shotgun (WGS) entry which is preliminary data.</text>
</comment>
<name>A0A4V6WF26_9SPHI</name>